<keyword evidence="1" id="KW-0472">Membrane</keyword>
<feature type="transmembrane region" description="Helical" evidence="1">
    <location>
        <begin position="239"/>
        <end position="257"/>
    </location>
</feature>
<dbReference type="PANTHER" id="PTHR16255">
    <property type="entry name" value="REQUIRED FOR MEIOTIC NUCLEAR DIVISION PROTEIN 1 HOMOLOG"/>
    <property type="match status" value="1"/>
</dbReference>
<comment type="caution">
    <text evidence="3">The sequence shown here is derived from an EMBL/GenBank/DDBJ whole genome shotgun (WGS) entry which is preliminary data.</text>
</comment>
<dbReference type="PANTHER" id="PTHR16255:SF1">
    <property type="entry name" value="REQUIRED FOR MEIOTIC NUCLEAR DIVISION PROTEIN 1 HOMOLOG"/>
    <property type="match status" value="1"/>
</dbReference>
<dbReference type="EMBL" id="JACNEP010000025">
    <property type="protein sequence ID" value="MBC3767791.1"/>
    <property type="molecule type" value="Genomic_DNA"/>
</dbReference>
<evidence type="ECO:0000256" key="1">
    <source>
        <dbReference type="SAM" id="Phobius"/>
    </source>
</evidence>
<gene>
    <name evidence="3" type="ORF">H8B19_18080</name>
</gene>
<dbReference type="Proteomes" id="UP000601768">
    <property type="component" value="Unassembled WGS sequence"/>
</dbReference>
<dbReference type="InterPro" id="IPR051624">
    <property type="entry name" value="RMD1/Sad1-interacting"/>
</dbReference>
<dbReference type="InterPro" id="IPR003734">
    <property type="entry name" value="DUF155"/>
</dbReference>
<dbReference type="Pfam" id="PF02582">
    <property type="entry name" value="DUF155"/>
    <property type="match status" value="1"/>
</dbReference>
<name>A0A8J6IWE7_9ALTE</name>
<evidence type="ECO:0000259" key="2">
    <source>
        <dbReference type="Pfam" id="PF02582"/>
    </source>
</evidence>
<sequence>MSFCNDRVSAINLGNLFTDNEHYKSLLDNERGTRYRDALHIALPGGEAWIFDYGVLIFWAVSEDERMALFNRLQFDHASLKADEQEHFRFEAQGTDFKISQDKIVLTNDDKLTRLAISHALAQSLKLNEYESQAQRTIQDNAHLPKTLANSGKISLSRKEIAKIRGHLFSTKSDIILHYELLDTPNFFWEYPEYEATYNIAARYLEIHPRVEILSKKLATIHELFDMLADEQKHQHSAFLEWIIIILIAFEIVMFGAQELQTLLG</sequence>
<keyword evidence="1" id="KW-1133">Transmembrane helix</keyword>
<protein>
    <submittedName>
        <fullName evidence="3">RMD1 family protein</fullName>
    </submittedName>
</protein>
<evidence type="ECO:0000313" key="4">
    <source>
        <dbReference type="Proteomes" id="UP000601768"/>
    </source>
</evidence>
<reference evidence="3" key="1">
    <citation type="journal article" date="2018" name="Int. J. Syst. Evol. Microbiol.">
        <title>Neptunicella marina gen. nov., sp. nov., isolated from surface seawater.</title>
        <authorList>
            <person name="Liu X."/>
            <person name="Lai Q."/>
            <person name="Du Y."/>
            <person name="Zhang X."/>
            <person name="Liu Z."/>
            <person name="Sun F."/>
            <person name="Shao Z."/>
        </authorList>
    </citation>
    <scope>NUCLEOTIDE SEQUENCE</scope>
    <source>
        <strain evidence="3">S27-2</strain>
    </source>
</reference>
<keyword evidence="1" id="KW-0812">Transmembrane</keyword>
<reference evidence="3" key="2">
    <citation type="submission" date="2020-08" db="EMBL/GenBank/DDBJ databases">
        <authorList>
            <person name="Lai Q."/>
        </authorList>
    </citation>
    <scope>NUCLEOTIDE SEQUENCE</scope>
    <source>
        <strain evidence="3">S27-2</strain>
    </source>
</reference>
<feature type="domain" description="DUF155" evidence="2">
    <location>
        <begin position="49"/>
        <end position="214"/>
    </location>
</feature>
<dbReference type="AlphaFoldDB" id="A0A8J6IWE7"/>
<dbReference type="RefSeq" id="WP_186508427.1">
    <property type="nucleotide sequence ID" value="NZ_JACNEP010000025.1"/>
</dbReference>
<accession>A0A8J6IWE7</accession>
<proteinExistence type="predicted"/>
<keyword evidence="4" id="KW-1185">Reference proteome</keyword>
<organism evidence="3 4">
    <name type="scientific">Neptunicella marina</name>
    <dbReference type="NCBI Taxonomy" id="2125989"/>
    <lineage>
        <taxon>Bacteria</taxon>
        <taxon>Pseudomonadati</taxon>
        <taxon>Pseudomonadota</taxon>
        <taxon>Gammaproteobacteria</taxon>
        <taxon>Alteromonadales</taxon>
        <taxon>Alteromonadaceae</taxon>
        <taxon>Neptunicella</taxon>
    </lineage>
</organism>
<evidence type="ECO:0000313" key="3">
    <source>
        <dbReference type="EMBL" id="MBC3767791.1"/>
    </source>
</evidence>